<dbReference type="GO" id="GO:0016705">
    <property type="term" value="F:oxidoreductase activity, acting on paired donors, with incorporation or reduction of molecular oxygen"/>
    <property type="evidence" value="ECO:0007669"/>
    <property type="project" value="InterPro"/>
</dbReference>
<keyword evidence="6" id="KW-0472">Membrane</keyword>
<dbReference type="Pfam" id="PF00067">
    <property type="entry name" value="p450"/>
    <property type="match status" value="1"/>
</dbReference>
<name>A0A2G5CG81_AQUCA</name>
<evidence type="ECO:0008006" key="9">
    <source>
        <dbReference type="Google" id="ProtNLM"/>
    </source>
</evidence>
<evidence type="ECO:0000313" key="7">
    <source>
        <dbReference type="EMBL" id="PIA30306.1"/>
    </source>
</evidence>
<dbReference type="OrthoDB" id="1470350at2759"/>
<dbReference type="SUPFAM" id="SSF48264">
    <property type="entry name" value="Cytochrome P450"/>
    <property type="match status" value="1"/>
</dbReference>
<proteinExistence type="inferred from homology"/>
<organism evidence="7 8">
    <name type="scientific">Aquilegia coerulea</name>
    <name type="common">Rocky mountain columbine</name>
    <dbReference type="NCBI Taxonomy" id="218851"/>
    <lineage>
        <taxon>Eukaryota</taxon>
        <taxon>Viridiplantae</taxon>
        <taxon>Streptophyta</taxon>
        <taxon>Embryophyta</taxon>
        <taxon>Tracheophyta</taxon>
        <taxon>Spermatophyta</taxon>
        <taxon>Magnoliopsida</taxon>
        <taxon>Ranunculales</taxon>
        <taxon>Ranunculaceae</taxon>
        <taxon>Thalictroideae</taxon>
        <taxon>Aquilegia</taxon>
    </lineage>
</organism>
<dbReference type="PRINTS" id="PR00463">
    <property type="entry name" value="EP450I"/>
</dbReference>
<dbReference type="Proteomes" id="UP000230069">
    <property type="component" value="Unassembled WGS sequence"/>
</dbReference>
<dbReference type="InterPro" id="IPR036396">
    <property type="entry name" value="Cyt_P450_sf"/>
</dbReference>
<dbReference type="PRINTS" id="PR00385">
    <property type="entry name" value="P450"/>
</dbReference>
<dbReference type="PANTHER" id="PTHR47955:SF15">
    <property type="entry name" value="CYTOCHROME P450 71A2-LIKE"/>
    <property type="match status" value="1"/>
</dbReference>
<sequence>MKMNQFIQWLEQQAHSNLFYLIFFFLFIFLVKRFNRSETNKYKFPPSPSKLPIIGNLHQLHGSPQHAFKSLAQKHGPLMLLHLGSKPTLVVSSPETALDVMKTYDHVFSSRPELQFAKRLTYGKDIGFAPYGEYWMQVRKVCVLQLLCAKKVQLFRFVREEEVALIVDKIKDLSLSTAVVNLSEMFLCLSNDVVCRVALGKTYNEGEVGKKFKGMLKEFGYLLVVNNVGDLIPSLAWVNNLNGLNARVEKLFRDIDSFIDEVIEEHIEKNNKIGGYHSGDNEEEDFVDVMLRIEKGDSDHGISWTKDSTKAIIFDMFAAGTDTSAVVLEWAMSELIRHPNIMEDVQKEVRDIARGKVMITETDMDEMHYVKSVIKEILRLHPPVPLLLPRESMEKVQIQGFDIPAKTTVMINVFAIGRDPKFWDEPEKFWPKRFQNVGNVSIDFKGQDFQFIPFGAGRRGCPGILFATSIIELTLANLLNRFDWALPEGMDGKDLDMEENFGLTVHRKNDLVLTPKPH</sequence>
<dbReference type="InterPro" id="IPR002401">
    <property type="entry name" value="Cyt_P450_E_grp-I"/>
</dbReference>
<keyword evidence="5" id="KW-0503">Monooxygenase</keyword>
<dbReference type="FunCoup" id="A0A2G5CG81">
    <property type="interactions" value="632"/>
</dbReference>
<evidence type="ECO:0000256" key="3">
    <source>
        <dbReference type="ARBA" id="ARBA00023004"/>
    </source>
</evidence>
<dbReference type="PROSITE" id="PS00086">
    <property type="entry name" value="CYTOCHROME_P450"/>
    <property type="match status" value="1"/>
</dbReference>
<accession>A0A2G5CG81</accession>
<feature type="binding site" description="axial binding residue" evidence="4">
    <location>
        <position position="461"/>
    </location>
    <ligand>
        <name>heme</name>
        <dbReference type="ChEBI" id="CHEBI:30413"/>
    </ligand>
    <ligandPart>
        <name>Fe</name>
        <dbReference type="ChEBI" id="CHEBI:18248"/>
    </ligandPart>
</feature>
<dbReference type="Gene3D" id="1.10.630.10">
    <property type="entry name" value="Cytochrome P450"/>
    <property type="match status" value="1"/>
</dbReference>
<keyword evidence="2 4" id="KW-0479">Metal-binding</keyword>
<dbReference type="InParanoid" id="A0A2G5CG81"/>
<dbReference type="EMBL" id="KZ305073">
    <property type="protein sequence ID" value="PIA30306.1"/>
    <property type="molecule type" value="Genomic_DNA"/>
</dbReference>
<comment type="similarity">
    <text evidence="1 5">Belongs to the cytochrome P450 family.</text>
</comment>
<dbReference type="PANTHER" id="PTHR47955">
    <property type="entry name" value="CYTOCHROME P450 FAMILY 71 PROTEIN"/>
    <property type="match status" value="1"/>
</dbReference>
<keyword evidence="6" id="KW-0812">Transmembrane</keyword>
<keyword evidence="4 5" id="KW-0349">Heme</keyword>
<dbReference type="AlphaFoldDB" id="A0A2G5CG81"/>
<dbReference type="STRING" id="218851.A0A2G5CG81"/>
<gene>
    <name evidence="7" type="ORF">AQUCO_05600022v1</name>
</gene>
<evidence type="ECO:0000256" key="2">
    <source>
        <dbReference type="ARBA" id="ARBA00022723"/>
    </source>
</evidence>
<dbReference type="GO" id="GO:0005506">
    <property type="term" value="F:iron ion binding"/>
    <property type="evidence" value="ECO:0007669"/>
    <property type="project" value="InterPro"/>
</dbReference>
<dbReference type="CDD" id="cd11072">
    <property type="entry name" value="CYP71-like"/>
    <property type="match status" value="1"/>
</dbReference>
<protein>
    <recommendedName>
        <fullName evidence="9">Cytochrome P450</fullName>
    </recommendedName>
</protein>
<keyword evidence="5" id="KW-0560">Oxidoreductase</keyword>
<keyword evidence="6" id="KW-1133">Transmembrane helix</keyword>
<evidence type="ECO:0000256" key="5">
    <source>
        <dbReference type="RuleBase" id="RU000461"/>
    </source>
</evidence>
<dbReference type="InterPro" id="IPR017972">
    <property type="entry name" value="Cyt_P450_CS"/>
</dbReference>
<evidence type="ECO:0000256" key="6">
    <source>
        <dbReference type="SAM" id="Phobius"/>
    </source>
</evidence>
<comment type="cofactor">
    <cofactor evidence="4">
        <name>heme</name>
        <dbReference type="ChEBI" id="CHEBI:30413"/>
    </cofactor>
</comment>
<dbReference type="GO" id="GO:0004497">
    <property type="term" value="F:monooxygenase activity"/>
    <property type="evidence" value="ECO:0007669"/>
    <property type="project" value="UniProtKB-KW"/>
</dbReference>
<reference evidence="7 8" key="1">
    <citation type="submission" date="2017-09" db="EMBL/GenBank/DDBJ databases">
        <title>WGS assembly of Aquilegia coerulea Goldsmith.</title>
        <authorList>
            <person name="Hodges S."/>
            <person name="Kramer E."/>
            <person name="Nordborg M."/>
            <person name="Tomkins J."/>
            <person name="Borevitz J."/>
            <person name="Derieg N."/>
            <person name="Yan J."/>
            <person name="Mihaltcheva S."/>
            <person name="Hayes R.D."/>
            <person name="Rokhsar D."/>
        </authorList>
    </citation>
    <scope>NUCLEOTIDE SEQUENCE [LARGE SCALE GENOMIC DNA]</scope>
    <source>
        <strain evidence="8">cv. Goldsmith</strain>
    </source>
</reference>
<evidence type="ECO:0000313" key="8">
    <source>
        <dbReference type="Proteomes" id="UP000230069"/>
    </source>
</evidence>
<evidence type="ECO:0000256" key="1">
    <source>
        <dbReference type="ARBA" id="ARBA00010617"/>
    </source>
</evidence>
<dbReference type="FunFam" id="1.10.630.10:FF:000011">
    <property type="entry name" value="Cytochrome P450 83B1"/>
    <property type="match status" value="1"/>
</dbReference>
<keyword evidence="8" id="KW-1185">Reference proteome</keyword>
<keyword evidence="3 4" id="KW-0408">Iron</keyword>
<feature type="transmembrane region" description="Helical" evidence="6">
    <location>
        <begin position="12"/>
        <end position="31"/>
    </location>
</feature>
<evidence type="ECO:0000256" key="4">
    <source>
        <dbReference type="PIRSR" id="PIRSR602401-1"/>
    </source>
</evidence>
<dbReference type="GO" id="GO:0044550">
    <property type="term" value="P:secondary metabolite biosynthetic process"/>
    <property type="evidence" value="ECO:0007669"/>
    <property type="project" value="UniProtKB-ARBA"/>
</dbReference>
<dbReference type="GO" id="GO:0020037">
    <property type="term" value="F:heme binding"/>
    <property type="evidence" value="ECO:0007669"/>
    <property type="project" value="InterPro"/>
</dbReference>
<dbReference type="InterPro" id="IPR001128">
    <property type="entry name" value="Cyt_P450"/>
</dbReference>